<feature type="non-terminal residue" evidence="1">
    <location>
        <position position="41"/>
    </location>
</feature>
<sequence length="41" mass="4820">SLTYFKILFLRRPLLEQTPMSHPPFQQALTEAELDRLTGFL</sequence>
<proteinExistence type="predicted"/>
<dbReference type="Proteomes" id="UP000005466">
    <property type="component" value="Unassembled WGS sequence"/>
</dbReference>
<name>F3CII3_PSESG</name>
<comment type="caution">
    <text evidence="1">The sequence shown here is derived from an EMBL/GenBank/DDBJ whole genome shotgun (WGS) entry which is preliminary data.</text>
</comment>
<dbReference type="AlphaFoldDB" id="F3CII3"/>
<dbReference type="HOGENOM" id="CLU_3281640_0_0_6"/>
<accession>F3CII3</accession>
<feature type="non-terminal residue" evidence="1">
    <location>
        <position position="1"/>
    </location>
</feature>
<reference evidence="1 2" key="1">
    <citation type="journal article" date="2011" name="PLoS Pathog.">
        <title>Dynamic evolution of pathogenicity revealed by sequencing and comparative genomics of 19 Pseudomonas syringae isolates.</title>
        <authorList>
            <person name="Baltrus D.A."/>
            <person name="Nishimura M.T."/>
            <person name="Romanchuk A."/>
            <person name="Chang J.H."/>
            <person name="Mukhtar M.S."/>
            <person name="Cherkis K."/>
            <person name="Roach J."/>
            <person name="Grant S.R."/>
            <person name="Jones C.D."/>
            <person name="Dangl J.L."/>
        </authorList>
    </citation>
    <scope>NUCLEOTIDE SEQUENCE [LARGE SCALE GENOMIC DNA]</scope>
    <source>
        <strain evidence="2">race 4</strain>
    </source>
</reference>
<protein>
    <submittedName>
        <fullName evidence="1">Uncharacterized protein</fullName>
    </submittedName>
</protein>
<organism evidence="1 2">
    <name type="scientific">Pseudomonas savastanoi pv. glycinea str. race 4</name>
    <dbReference type="NCBI Taxonomy" id="875330"/>
    <lineage>
        <taxon>Bacteria</taxon>
        <taxon>Pseudomonadati</taxon>
        <taxon>Pseudomonadota</taxon>
        <taxon>Gammaproteobacteria</taxon>
        <taxon>Pseudomonadales</taxon>
        <taxon>Pseudomonadaceae</taxon>
        <taxon>Pseudomonas</taxon>
    </lineage>
</organism>
<evidence type="ECO:0000313" key="1">
    <source>
        <dbReference type="EMBL" id="EGH19075.1"/>
    </source>
</evidence>
<evidence type="ECO:0000313" key="2">
    <source>
        <dbReference type="Proteomes" id="UP000005466"/>
    </source>
</evidence>
<dbReference type="EMBL" id="ADWY01003558">
    <property type="protein sequence ID" value="EGH19075.1"/>
    <property type="molecule type" value="Genomic_DNA"/>
</dbReference>
<gene>
    <name evidence="1" type="ORF">Pgy4_39535</name>
</gene>